<dbReference type="FunFam" id="3.30.565.10:FF:000010">
    <property type="entry name" value="Sensor histidine kinase RcsC"/>
    <property type="match status" value="1"/>
</dbReference>
<evidence type="ECO:0000256" key="6">
    <source>
        <dbReference type="ARBA" id="ARBA00022692"/>
    </source>
</evidence>
<evidence type="ECO:0000313" key="18">
    <source>
        <dbReference type="Proteomes" id="UP000184085"/>
    </source>
</evidence>
<dbReference type="SMART" id="SM00448">
    <property type="entry name" value="REC"/>
    <property type="match status" value="1"/>
</dbReference>
<dbReference type="Gene3D" id="3.30.565.10">
    <property type="entry name" value="Histidine kinase-like ATPase, C-terminal domain"/>
    <property type="match status" value="1"/>
</dbReference>
<evidence type="ECO:0000256" key="10">
    <source>
        <dbReference type="ARBA" id="ARBA00022989"/>
    </source>
</evidence>
<dbReference type="Pfam" id="PF00512">
    <property type="entry name" value="HisKA"/>
    <property type="match status" value="1"/>
</dbReference>
<dbReference type="InterPro" id="IPR004358">
    <property type="entry name" value="Sig_transdc_His_kin-like_C"/>
</dbReference>
<feature type="domain" description="Response regulatory" evidence="16">
    <location>
        <begin position="619"/>
        <end position="738"/>
    </location>
</feature>
<evidence type="ECO:0000256" key="7">
    <source>
        <dbReference type="ARBA" id="ARBA00022741"/>
    </source>
</evidence>
<dbReference type="SUPFAM" id="SSF55874">
    <property type="entry name" value="ATPase domain of HSP90 chaperone/DNA topoisomerase II/histidine kinase"/>
    <property type="match status" value="1"/>
</dbReference>
<keyword evidence="7" id="KW-0547">Nucleotide-binding</keyword>
<feature type="transmembrane region" description="Helical" evidence="14">
    <location>
        <begin position="46"/>
        <end position="67"/>
    </location>
</feature>
<dbReference type="InterPro" id="IPR031621">
    <property type="entry name" value="HisKA_7TM"/>
</dbReference>
<name>A0A1M4N092_9RHOB</name>
<dbReference type="InterPro" id="IPR003594">
    <property type="entry name" value="HATPase_dom"/>
</dbReference>
<proteinExistence type="predicted"/>
<dbReference type="EC" id="2.7.13.3" evidence="3"/>
<dbReference type="Gene3D" id="3.40.50.2300">
    <property type="match status" value="1"/>
</dbReference>
<feature type="domain" description="Histidine kinase" evidence="15">
    <location>
        <begin position="374"/>
        <end position="590"/>
    </location>
</feature>
<evidence type="ECO:0000256" key="11">
    <source>
        <dbReference type="ARBA" id="ARBA00023012"/>
    </source>
</evidence>
<dbReference type="SUPFAM" id="SSF47384">
    <property type="entry name" value="Homodimeric domain of signal transducing histidine kinase"/>
    <property type="match status" value="1"/>
</dbReference>
<evidence type="ECO:0000256" key="9">
    <source>
        <dbReference type="ARBA" id="ARBA00022840"/>
    </source>
</evidence>
<dbReference type="SUPFAM" id="SSF52172">
    <property type="entry name" value="CheY-like"/>
    <property type="match status" value="1"/>
</dbReference>
<dbReference type="CDD" id="cd00082">
    <property type="entry name" value="HisKA"/>
    <property type="match status" value="1"/>
</dbReference>
<dbReference type="EMBL" id="FMJB01000046">
    <property type="protein sequence ID" value="SCM67435.1"/>
    <property type="molecule type" value="Genomic_DNA"/>
</dbReference>
<evidence type="ECO:0000256" key="5">
    <source>
        <dbReference type="ARBA" id="ARBA00022679"/>
    </source>
</evidence>
<dbReference type="AlphaFoldDB" id="A0A1M4N092"/>
<dbReference type="GO" id="GO:0000155">
    <property type="term" value="F:phosphorelay sensor kinase activity"/>
    <property type="evidence" value="ECO:0007669"/>
    <property type="project" value="InterPro"/>
</dbReference>
<sequence>MHLPQCFDFTAPQLPAYLAMGTLAGVCAAGVMILRKREFHGRPFFLIGYLATMGWLTLVLMELLAAAPNCKMFWAEFSYLFIALLPTAWCYFLFDYSHARTVTISLPRLASLIVAPTVIVLMATTNSEHQLFYLPETKVIETAQGPALDYAHGPLFFLAVAYLYVFMAGGVLIVAQGVLRAREAYRGYFLYLLTITLIPTVGNVAYVIFDLSFFGFDPTPFLFSFVMMLLVRIIMTNSMFDVASVAKNYLFYDAEQPVVVIDESGTFKVTNPSFERLLEISGHTGITKLSDWDELNTLAFDPSFPKNTVFEVADRAFELRVIPIDKPLRDSANCMGWTLLLKDITDIRSTNAELSRAVHKAESANRMKSQFIANMSHEIRTPLNGILGMAEVLSHEITSPRHAEMVETIRQSGDVLLNILNDILDLSKIEAGKLALMPEEFDTREIIRRASGLNRLSAEAKNVQLNVEADQNGPRRVGDPMRLMQILNNLLGNAIKFTDVGSVTLRMSNPSYGDVVFSVIDTGIGMTEEQISRIFEDFEQADGAITRRYGGTGLGMSIVRRLVSMMNGRVDISSRKGAGTLVKITLPLPLASEVKARRAAAKETVIEKLEPSKALEGLNILAADDNGTNRLVLGSLLKRAGIKAVMVSDGREAVERFPDTDWDAVLLDISMPEMDGLTALGAIDAIARKTGKKRPPCIAISANVMPDQIREYRAAGFNACISKPFRGADVMQTLKEQLDLPD</sequence>
<keyword evidence="12 14" id="KW-0472">Membrane</keyword>
<evidence type="ECO:0000256" key="8">
    <source>
        <dbReference type="ARBA" id="ARBA00022777"/>
    </source>
</evidence>
<dbReference type="SMART" id="SM00387">
    <property type="entry name" value="HATPase_c"/>
    <property type="match status" value="1"/>
</dbReference>
<keyword evidence="5" id="KW-0808">Transferase</keyword>
<dbReference type="InterPro" id="IPR005467">
    <property type="entry name" value="His_kinase_dom"/>
</dbReference>
<dbReference type="InterPro" id="IPR036890">
    <property type="entry name" value="HATPase_C_sf"/>
</dbReference>
<evidence type="ECO:0000256" key="13">
    <source>
        <dbReference type="PROSITE-ProRule" id="PRU00169"/>
    </source>
</evidence>
<feature type="transmembrane region" description="Helical" evidence="14">
    <location>
        <begin position="14"/>
        <end position="34"/>
    </location>
</feature>
<dbReference type="PANTHER" id="PTHR43047:SF64">
    <property type="entry name" value="HISTIDINE KINASE CONTAINING CHEY-HOMOLOGOUS RECEIVER DOMAIN AND PAS DOMAIN-RELATED"/>
    <property type="match status" value="1"/>
</dbReference>
<feature type="transmembrane region" description="Helical" evidence="14">
    <location>
        <begin position="155"/>
        <end position="175"/>
    </location>
</feature>
<dbReference type="Pfam" id="PF02518">
    <property type="entry name" value="HATPase_c"/>
    <property type="match status" value="1"/>
</dbReference>
<evidence type="ECO:0000256" key="4">
    <source>
        <dbReference type="ARBA" id="ARBA00022553"/>
    </source>
</evidence>
<evidence type="ECO:0000256" key="3">
    <source>
        <dbReference type="ARBA" id="ARBA00012438"/>
    </source>
</evidence>
<dbReference type="InterPro" id="IPR003661">
    <property type="entry name" value="HisK_dim/P_dom"/>
</dbReference>
<evidence type="ECO:0000313" key="17">
    <source>
        <dbReference type="EMBL" id="SCM67435.1"/>
    </source>
</evidence>
<keyword evidence="8 17" id="KW-0418">Kinase</keyword>
<protein>
    <recommendedName>
        <fullName evidence="3">histidine kinase</fullName>
        <ecNumber evidence="3">2.7.13.3</ecNumber>
    </recommendedName>
</protein>
<gene>
    <name evidence="17" type="ORF">KARMA_1633</name>
</gene>
<keyword evidence="6 14" id="KW-0812">Transmembrane</keyword>
<feature type="transmembrane region" description="Helical" evidence="14">
    <location>
        <begin position="73"/>
        <end position="94"/>
    </location>
</feature>
<dbReference type="PANTHER" id="PTHR43047">
    <property type="entry name" value="TWO-COMPONENT HISTIDINE PROTEIN KINASE"/>
    <property type="match status" value="1"/>
</dbReference>
<dbReference type="SMART" id="SM00388">
    <property type="entry name" value="HisKA"/>
    <property type="match status" value="1"/>
</dbReference>
<evidence type="ECO:0000256" key="14">
    <source>
        <dbReference type="SAM" id="Phobius"/>
    </source>
</evidence>
<accession>A0A1M4N092</accession>
<keyword evidence="9" id="KW-0067">ATP-binding</keyword>
<dbReference type="Proteomes" id="UP000184085">
    <property type="component" value="Unassembled WGS sequence"/>
</dbReference>
<dbReference type="InterPro" id="IPR001789">
    <property type="entry name" value="Sig_transdc_resp-reg_receiver"/>
</dbReference>
<organism evidence="17 18">
    <name type="scientific">Donghicola eburneus</name>
    <dbReference type="NCBI Taxonomy" id="393278"/>
    <lineage>
        <taxon>Bacteria</taxon>
        <taxon>Pseudomonadati</taxon>
        <taxon>Pseudomonadota</taxon>
        <taxon>Alphaproteobacteria</taxon>
        <taxon>Rhodobacterales</taxon>
        <taxon>Roseobacteraceae</taxon>
        <taxon>Donghicola</taxon>
    </lineage>
</organism>
<evidence type="ECO:0000256" key="2">
    <source>
        <dbReference type="ARBA" id="ARBA00004370"/>
    </source>
</evidence>
<evidence type="ECO:0000256" key="1">
    <source>
        <dbReference type="ARBA" id="ARBA00000085"/>
    </source>
</evidence>
<comment type="subcellular location">
    <subcellularLocation>
        <location evidence="2">Membrane</location>
    </subcellularLocation>
</comment>
<feature type="transmembrane region" description="Helical" evidence="14">
    <location>
        <begin position="106"/>
        <end position="125"/>
    </location>
</feature>
<comment type="catalytic activity">
    <reaction evidence="1">
        <text>ATP + protein L-histidine = ADP + protein N-phospho-L-histidine.</text>
        <dbReference type="EC" id="2.7.13.3"/>
    </reaction>
</comment>
<dbReference type="Gene3D" id="1.10.287.130">
    <property type="match status" value="1"/>
</dbReference>
<dbReference type="PRINTS" id="PR00344">
    <property type="entry name" value="BCTRLSENSOR"/>
</dbReference>
<dbReference type="CDD" id="cd17546">
    <property type="entry name" value="REC_hyHK_CKI1_RcsC-like"/>
    <property type="match status" value="1"/>
</dbReference>
<dbReference type="InterPro" id="IPR011006">
    <property type="entry name" value="CheY-like_superfamily"/>
</dbReference>
<reference evidence="18" key="1">
    <citation type="submission" date="2016-09" db="EMBL/GenBank/DDBJ databases">
        <authorList>
            <person name="Wibberg D."/>
        </authorList>
    </citation>
    <scope>NUCLEOTIDE SEQUENCE [LARGE SCALE GENOMIC DNA]</scope>
</reference>
<dbReference type="FunFam" id="1.10.287.130:FF:000004">
    <property type="entry name" value="Ethylene receptor 1"/>
    <property type="match status" value="1"/>
</dbReference>
<keyword evidence="4 13" id="KW-0597">Phosphoprotein</keyword>
<dbReference type="Pfam" id="PF16927">
    <property type="entry name" value="HisKA_7TM"/>
    <property type="match status" value="1"/>
</dbReference>
<evidence type="ECO:0000259" key="15">
    <source>
        <dbReference type="PROSITE" id="PS50109"/>
    </source>
</evidence>
<dbReference type="Pfam" id="PF00072">
    <property type="entry name" value="Response_reg"/>
    <property type="match status" value="1"/>
</dbReference>
<dbReference type="GO" id="GO:0005524">
    <property type="term" value="F:ATP binding"/>
    <property type="evidence" value="ECO:0007669"/>
    <property type="project" value="UniProtKB-KW"/>
</dbReference>
<dbReference type="RefSeq" id="WP_072706068.1">
    <property type="nucleotide sequence ID" value="NZ_FMJB01000046.1"/>
</dbReference>
<dbReference type="GO" id="GO:0016020">
    <property type="term" value="C:membrane"/>
    <property type="evidence" value="ECO:0007669"/>
    <property type="project" value="UniProtKB-SubCell"/>
</dbReference>
<keyword evidence="18" id="KW-1185">Reference proteome</keyword>
<dbReference type="PROSITE" id="PS50110">
    <property type="entry name" value="RESPONSE_REGULATORY"/>
    <property type="match status" value="1"/>
</dbReference>
<dbReference type="CDD" id="cd16922">
    <property type="entry name" value="HATPase_EvgS-ArcB-TorS-like"/>
    <property type="match status" value="1"/>
</dbReference>
<keyword evidence="10 14" id="KW-1133">Transmembrane helix</keyword>
<dbReference type="InterPro" id="IPR036097">
    <property type="entry name" value="HisK_dim/P_sf"/>
</dbReference>
<dbReference type="PROSITE" id="PS50109">
    <property type="entry name" value="HIS_KIN"/>
    <property type="match status" value="1"/>
</dbReference>
<evidence type="ECO:0000256" key="12">
    <source>
        <dbReference type="ARBA" id="ARBA00023136"/>
    </source>
</evidence>
<keyword evidence="11" id="KW-0902">Two-component regulatory system</keyword>
<evidence type="ECO:0000259" key="16">
    <source>
        <dbReference type="PROSITE" id="PS50110"/>
    </source>
</evidence>
<feature type="modified residue" description="4-aspartylphosphate" evidence="13">
    <location>
        <position position="668"/>
    </location>
</feature>
<feature type="transmembrane region" description="Helical" evidence="14">
    <location>
        <begin position="187"/>
        <end position="209"/>
    </location>
</feature>